<evidence type="ECO:0000256" key="2">
    <source>
        <dbReference type="ARBA" id="ARBA00023242"/>
    </source>
</evidence>
<dbReference type="PANTHER" id="PTHR11060:SF0">
    <property type="entry name" value="PROTEIN MEMO1"/>
    <property type="match status" value="1"/>
</dbReference>
<evidence type="ECO:0000259" key="4">
    <source>
        <dbReference type="SMART" id="SM00906"/>
    </source>
</evidence>
<dbReference type="eggNOG" id="KOG3086">
    <property type="taxonomic scope" value="Eukaryota"/>
</dbReference>
<dbReference type="GO" id="GO:0003677">
    <property type="term" value="F:DNA binding"/>
    <property type="evidence" value="ECO:0007669"/>
    <property type="project" value="InterPro"/>
</dbReference>
<feature type="region of interest" description="Disordered" evidence="3">
    <location>
        <begin position="979"/>
        <end position="1005"/>
    </location>
</feature>
<dbReference type="InterPro" id="IPR007219">
    <property type="entry name" value="XnlR_reg_dom"/>
</dbReference>
<feature type="compositionally biased region" description="Polar residues" evidence="3">
    <location>
        <begin position="908"/>
        <end position="918"/>
    </location>
</feature>
<dbReference type="Pfam" id="PF04082">
    <property type="entry name" value="Fungal_trans"/>
    <property type="match status" value="1"/>
</dbReference>
<keyword evidence="2" id="KW-0539">Nucleus</keyword>
<reference evidence="6" key="1">
    <citation type="journal article" date="2014" name="Genome Announc.">
        <title>Draft genome sequence of the formaldehyde-resistant fungus Byssochlamys spectabilis No. 5 (anamorph Paecilomyces variotii No. 5) (NBRC109023).</title>
        <authorList>
            <person name="Oka T."/>
            <person name="Ekino K."/>
            <person name="Fukuda K."/>
            <person name="Nomura Y."/>
        </authorList>
    </citation>
    <scope>NUCLEOTIDE SEQUENCE [LARGE SCALE GENOMIC DNA]</scope>
    <source>
        <strain evidence="6">No. 5 / NBRC 109023</strain>
    </source>
</reference>
<evidence type="ECO:0000313" key="5">
    <source>
        <dbReference type="EMBL" id="GAD92506.1"/>
    </source>
</evidence>
<feature type="domain" description="Xylanolytic transcriptional activator regulatory" evidence="4">
    <location>
        <begin position="1138"/>
        <end position="1207"/>
    </location>
</feature>
<dbReference type="Pfam" id="PF03659">
    <property type="entry name" value="Glyco_hydro_71"/>
    <property type="match status" value="1"/>
</dbReference>
<dbReference type="HOGENOM" id="CLU_247534_0_0_1"/>
<dbReference type="CDD" id="cd11577">
    <property type="entry name" value="GH71"/>
    <property type="match status" value="1"/>
</dbReference>
<organism evidence="5 6">
    <name type="scientific">Byssochlamys spectabilis (strain No. 5 / NBRC 109023)</name>
    <name type="common">Paecilomyces variotii</name>
    <dbReference type="NCBI Taxonomy" id="1356009"/>
    <lineage>
        <taxon>Eukaryota</taxon>
        <taxon>Fungi</taxon>
        <taxon>Dikarya</taxon>
        <taxon>Ascomycota</taxon>
        <taxon>Pezizomycotina</taxon>
        <taxon>Eurotiomycetes</taxon>
        <taxon>Eurotiomycetidae</taxon>
        <taxon>Eurotiales</taxon>
        <taxon>Thermoascaceae</taxon>
        <taxon>Paecilomyces</taxon>
    </lineage>
</organism>
<dbReference type="PANTHER" id="PTHR11060">
    <property type="entry name" value="PROTEIN MEMO1"/>
    <property type="match status" value="1"/>
</dbReference>
<dbReference type="EMBL" id="BAUL01000026">
    <property type="protein sequence ID" value="GAD92506.1"/>
    <property type="molecule type" value="Genomic_DNA"/>
</dbReference>
<evidence type="ECO:0000256" key="1">
    <source>
        <dbReference type="ARBA" id="ARBA00006315"/>
    </source>
</evidence>
<gene>
    <name evidence="5" type="ORF">PVAR5_1098</name>
</gene>
<protein>
    <submittedName>
        <fullName evidence="5">Alpha-1,3-glucanase/mutanase, putative</fullName>
    </submittedName>
</protein>
<dbReference type="Gene3D" id="3.40.830.10">
    <property type="entry name" value="LigB-like"/>
    <property type="match status" value="1"/>
</dbReference>
<dbReference type="GO" id="GO:0006351">
    <property type="term" value="P:DNA-templated transcription"/>
    <property type="evidence" value="ECO:0007669"/>
    <property type="project" value="InterPro"/>
</dbReference>
<dbReference type="InterPro" id="IPR005197">
    <property type="entry name" value="Glyco_hydro_71"/>
</dbReference>
<dbReference type="OrthoDB" id="417112at2759"/>
<dbReference type="Gene3D" id="3.20.20.80">
    <property type="entry name" value="Glycosidases"/>
    <property type="match status" value="1"/>
</dbReference>
<dbReference type="NCBIfam" id="TIGR04336">
    <property type="entry name" value="AmmeMemoSam_B"/>
    <property type="match status" value="1"/>
</dbReference>
<feature type="compositionally biased region" description="Polar residues" evidence="3">
    <location>
        <begin position="884"/>
        <end position="895"/>
    </location>
</feature>
<dbReference type="HAMAP" id="MF_00055">
    <property type="entry name" value="MEMO1"/>
    <property type="match status" value="1"/>
</dbReference>
<dbReference type="InParanoid" id="V5FS53"/>
<name>V5FS53_BYSSN</name>
<dbReference type="Proteomes" id="UP000018001">
    <property type="component" value="Unassembled WGS sequence"/>
</dbReference>
<dbReference type="CDD" id="cd07361">
    <property type="entry name" value="MEMO_like"/>
    <property type="match status" value="1"/>
</dbReference>
<accession>V5FS53</accession>
<feature type="region of interest" description="Disordered" evidence="3">
    <location>
        <begin position="868"/>
        <end position="944"/>
    </location>
</feature>
<dbReference type="CDD" id="cd12148">
    <property type="entry name" value="fungal_TF_MHR"/>
    <property type="match status" value="1"/>
</dbReference>
<comment type="similarity">
    <text evidence="1">Belongs to the MEMO1 family.</text>
</comment>
<evidence type="ECO:0000256" key="3">
    <source>
        <dbReference type="SAM" id="MobiDB-lite"/>
    </source>
</evidence>
<sequence>MPSREASHAGSWYSDNSRTLSRQLDHWLAQVPDQIEGLGSLPLPGARVIIAPHAGYAYSGPCAAYAYKALDLSKAKRIFLLGPSHHHPLSTLALSQMTSYSTPLSDEPLPLDTDLITKLLSSNAVKPNGSTVSFTTMSRSVDEAEHSLELHLPYIHRLLQLQYPDKPASQYPPLVPIMVGSTSASTEQAFGALLAPYLEDPSNAFIISSDFCHWGLRFRYTYYVPQAPTPGPSLPLSCDALPQPPAAFEEVEEQIESVSAGHHLHHRDRISSAEPAIHESISAFDIATMAAITTGSTERVLDVIHQTGNTVCGRHPIGVIMAALEQLGPSSKPANGKFHFIRYERSEDVVSVSDSSCFTAIVAAIPTRVAFNQLSPRANTTDRLVFCHFMIGIVGNRQNVSDYDDDMKRAKSLGIDAFALNIGVDPYTDTQLSYAYQSAADNDMKVFISFDFNWWNIGQASEIGAKVKQYAGLPAQLKYDDKVVVSSFAGDGVDVAALESSAGTDIFFAPNFHPGQGNFSAIDGALNWMAWDNNGNNKAPTPGHNVTVADGDQSYITALSGKPYVAPASAWFSTHYGAEVSYSKNWVFPSDLLWFNRWNDILKLGPQFVEIITWNDYGESHYIGPLSSPHNDDGASKWVMDMPHDGWLEMAKPFISAYKAGKTSVNEYITDDQLVYWYRPTPKSINCNSTDNTEQGSPNNSSGNFFRGLPNGYQTLEDAVFVVSLLTEPATIKVQSGNNTKTFSAGAGASAFSVPMGVGKQVFSVTRNDQSILSGTSLKDIVDTCICGIYNFNAYVGTLPAPSTIDQLQPAGLSLLTQGLQVPCPTNTNPYETLTMTFVTTLGAEGGTLVLGKCALVNFHFSASQQSPRDSSVITAATPRDGPQTFSYRDNQNGSDEVERWARKPKNNRFSDVSSTPLHFNGDQHYRSQASTGEKPSCEEETSDGVNAMMGAVEEQPAQGFFGSSSAASFMKQVKSAVEEKVPSPESRPSDIVGESAPRSTLMSRQKKNIHTELANYVLPPRKFADGLMDVYWNLVFPLYPLVDRAQLNAQYNKIWTGESSEYDENMLMCTFNTIFALSCQLSDLIEPRERRASADVFFSRAKELLHFNLWNSGSAELIQCLLLMGQYLQSTDSAHQCWIVIGLAVRNAQSLGLHLPSTISRFESVREQRLARIIWNGVVSMTFGRPTMISEPSYSWVSLPATIDDDETASLDLQESSKRSDQPSLINFFERSLELYEILNDILLRLYSSNPEGRLNDVRSYYCSQKETRDGEREVFELDRALAEWCRRLPPHLRDGETAANPIFQRQSIVLRSRFLHVRMLLFRPSLSRYCTTRDSSCEDPLVSLSDSFPQRVTLQCSIICVRAAQELIELIYNKVPSDGTNGPIPAWWYNILYVYTAATVLIAGRLRSAILAEVTEPAITRSWNCALEVLRKYQDYSTSARRCIAALEILYDRVVSEGHQTRHRVHSTLLNEQQCQSYPLLPAPSSLDEMYFGEGIDSTVFDTFNLADPQDMSWLHSVPSNLY</sequence>
<dbReference type="GO" id="GO:0008270">
    <property type="term" value="F:zinc ion binding"/>
    <property type="evidence" value="ECO:0007669"/>
    <property type="project" value="InterPro"/>
</dbReference>
<dbReference type="Pfam" id="PF01875">
    <property type="entry name" value="Memo"/>
    <property type="match status" value="1"/>
</dbReference>
<proteinExistence type="inferred from homology"/>
<dbReference type="SMART" id="SM00906">
    <property type="entry name" value="Fungal_trans"/>
    <property type="match status" value="1"/>
</dbReference>
<comment type="caution">
    <text evidence="5">The sequence shown here is derived from an EMBL/GenBank/DDBJ whole genome shotgun (WGS) entry which is preliminary data.</text>
</comment>
<evidence type="ECO:0000313" key="6">
    <source>
        <dbReference type="Proteomes" id="UP000018001"/>
    </source>
</evidence>
<keyword evidence="6" id="KW-1185">Reference proteome</keyword>
<dbReference type="GO" id="GO:0051118">
    <property type="term" value="F:glucan endo-1,3-alpha-glucosidase activity"/>
    <property type="evidence" value="ECO:0007669"/>
    <property type="project" value="InterPro"/>
</dbReference>
<dbReference type="InterPro" id="IPR002737">
    <property type="entry name" value="MEMO1_fam"/>
</dbReference>